<sequence length="425" mass="47325">MSPLTDLALTIVVEAKRLADFLDENNLPQPSFGIEGPPRLPLPIHDLEIRTSQGRLYESLQKLSALTLGPVEHLRWQAMDQFNDNMSLQAILRFGIADAVPSAPSSTTTFAAVATICGIPEAVVARLIRHAAIYHVFREPVPHHVAHTCASLALRNGETERDWHDIIFEEWAPAAVRSVDAMQQYPGSAQEPEETAFGMAFGGKSIYRYLDERPERARVFGSAMKSLGQGTMHRVQHLLEGYNWGALGAATVVDIGGSHGHASIAIARQAPELKFVVQDLPSTAEYGRKMLDPALADRISFLAHDMNDVQPVVGADIYLFRHVFPNWSKKYCVKFLKNLVPAMTPGAKVLLSEGCLVEPGVLPYWEEKYLRGLDLCMTCLFSGNERTKEEWREIFALADERFKFLGCKHLAEATVSFLFEAIWEP</sequence>
<accession>A0ACB5SBX5</accession>
<comment type="caution">
    <text evidence="1">The sequence shown here is derived from an EMBL/GenBank/DDBJ whole genome shotgun (WGS) entry which is preliminary data.</text>
</comment>
<dbReference type="Proteomes" id="UP001165186">
    <property type="component" value="Unassembled WGS sequence"/>
</dbReference>
<dbReference type="EMBL" id="BSXG01000247">
    <property type="protein sequence ID" value="GME34191.1"/>
    <property type="molecule type" value="Genomic_DNA"/>
</dbReference>
<evidence type="ECO:0000313" key="1">
    <source>
        <dbReference type="EMBL" id="GME34191.1"/>
    </source>
</evidence>
<name>A0ACB5SBX5_9PEZI</name>
<evidence type="ECO:0000313" key="2">
    <source>
        <dbReference type="Proteomes" id="UP001165186"/>
    </source>
</evidence>
<protein>
    <submittedName>
        <fullName evidence="1">O- protein</fullName>
    </submittedName>
</protein>
<organism evidence="1 2">
    <name type="scientific">Neofusicoccum parvum</name>
    <dbReference type="NCBI Taxonomy" id="310453"/>
    <lineage>
        <taxon>Eukaryota</taxon>
        <taxon>Fungi</taxon>
        <taxon>Dikarya</taxon>
        <taxon>Ascomycota</taxon>
        <taxon>Pezizomycotina</taxon>
        <taxon>Dothideomycetes</taxon>
        <taxon>Dothideomycetes incertae sedis</taxon>
        <taxon>Botryosphaeriales</taxon>
        <taxon>Botryosphaeriaceae</taxon>
        <taxon>Neofusicoccum</taxon>
    </lineage>
</organism>
<reference evidence="1" key="1">
    <citation type="submission" date="2024-09" db="EMBL/GenBank/DDBJ databases">
        <title>Draft Genome Sequences of Neofusicoccum parvum.</title>
        <authorList>
            <person name="Ashida A."/>
            <person name="Camagna M."/>
            <person name="Tanaka A."/>
            <person name="Takemoto D."/>
        </authorList>
    </citation>
    <scope>NUCLEOTIDE SEQUENCE</scope>
    <source>
        <strain evidence="1">PPO83</strain>
    </source>
</reference>
<keyword evidence="2" id="KW-1185">Reference proteome</keyword>
<proteinExistence type="predicted"/>
<gene>
    <name evidence="1" type="primary">g10045</name>
    <name evidence="1" type="ORF">NpPPO83_00010045</name>
</gene>